<organism evidence="1 2">
    <name type="scientific">Hygrophoropsis aurantiaca</name>
    <dbReference type="NCBI Taxonomy" id="72124"/>
    <lineage>
        <taxon>Eukaryota</taxon>
        <taxon>Fungi</taxon>
        <taxon>Dikarya</taxon>
        <taxon>Basidiomycota</taxon>
        <taxon>Agaricomycotina</taxon>
        <taxon>Agaricomycetes</taxon>
        <taxon>Agaricomycetidae</taxon>
        <taxon>Boletales</taxon>
        <taxon>Coniophorineae</taxon>
        <taxon>Hygrophoropsidaceae</taxon>
        <taxon>Hygrophoropsis</taxon>
    </lineage>
</organism>
<dbReference type="EMBL" id="MU267628">
    <property type="protein sequence ID" value="KAH7913590.1"/>
    <property type="molecule type" value="Genomic_DNA"/>
</dbReference>
<proteinExistence type="predicted"/>
<name>A0ACB8AJG6_9AGAM</name>
<accession>A0ACB8AJG6</accession>
<gene>
    <name evidence="1" type="ORF">BJ138DRAFT_1058790</name>
</gene>
<dbReference type="Proteomes" id="UP000790377">
    <property type="component" value="Unassembled WGS sequence"/>
</dbReference>
<protein>
    <submittedName>
        <fullName evidence="1">Uncharacterized protein</fullName>
    </submittedName>
</protein>
<comment type="caution">
    <text evidence="1">The sequence shown here is derived from an EMBL/GenBank/DDBJ whole genome shotgun (WGS) entry which is preliminary data.</text>
</comment>
<evidence type="ECO:0000313" key="1">
    <source>
        <dbReference type="EMBL" id="KAH7913590.1"/>
    </source>
</evidence>
<evidence type="ECO:0000313" key="2">
    <source>
        <dbReference type="Proteomes" id="UP000790377"/>
    </source>
</evidence>
<sequence length="608" mass="66500">MFSSPTPASGSRTLASRTLKNAGLMDHDERMRDIADKPGGRKGSSKIRSHRTRPIDIFKDNQSGPSRSSMIAARTSGAAEGLSIRGAARPTTVGRLRRNAVAGSSSNGPSGSIPLGGGRVATVAIKSLEIWREFVNRRWNPETRFLNLERMMDDPELQKHNLLPPGTPGSSVREASVIFKLASHLKPTVQTISLANNNISHGQVLTTMSHYLPTIANLSLQNNNLKMWRDMDYISGRKGKLEHLRELVLLGNPLRDLEFTNGRGDKYKSDMARRFPSLVMLDQEAIATISFDAPGPSSAPVGAKQSTATTFPHEMRPPFITGVDDAVVSNFLMRFFPMFDDQRAGLLDAYDPSATFSFSVNTTIPARARIQGHHWSKDMPNQRKLEWTAWINAGSRNLNKMGGGVDKIVTTLHLGSEAAVRAMSALPKTKHEVAGSPEKFCVDAWPVGQGENLKLFISLHGQFTEEPSQGIRSFDRAFILAPAPPGSRAKLNGWDVMILSDQLAVRAYSSHEAWKAGAMRLQAGPPLPKVAAAQQSASLIPPPAQAQVEEALSAFTEPQRSLILQVCQRTGLNVKFAVDCLQNNSWNLDQAITNFEQVKGVLSRDAFL</sequence>
<reference evidence="1" key="1">
    <citation type="journal article" date="2021" name="New Phytol.">
        <title>Evolutionary innovations through gain and loss of genes in the ectomycorrhizal Boletales.</title>
        <authorList>
            <person name="Wu G."/>
            <person name="Miyauchi S."/>
            <person name="Morin E."/>
            <person name="Kuo A."/>
            <person name="Drula E."/>
            <person name="Varga T."/>
            <person name="Kohler A."/>
            <person name="Feng B."/>
            <person name="Cao Y."/>
            <person name="Lipzen A."/>
            <person name="Daum C."/>
            <person name="Hundley H."/>
            <person name="Pangilinan J."/>
            <person name="Johnson J."/>
            <person name="Barry K."/>
            <person name="LaButti K."/>
            <person name="Ng V."/>
            <person name="Ahrendt S."/>
            <person name="Min B."/>
            <person name="Choi I.G."/>
            <person name="Park H."/>
            <person name="Plett J.M."/>
            <person name="Magnuson J."/>
            <person name="Spatafora J.W."/>
            <person name="Nagy L.G."/>
            <person name="Henrissat B."/>
            <person name="Grigoriev I.V."/>
            <person name="Yang Z.L."/>
            <person name="Xu J."/>
            <person name="Martin F.M."/>
        </authorList>
    </citation>
    <scope>NUCLEOTIDE SEQUENCE</scope>
    <source>
        <strain evidence="1">ATCC 28755</strain>
    </source>
</reference>
<keyword evidence="2" id="KW-1185">Reference proteome</keyword>